<reference evidence="1" key="1">
    <citation type="journal article" date="2019" name="Environ. Microbiol.">
        <title>Fungal ecological strategies reflected in gene transcription - a case study of two litter decomposers.</title>
        <authorList>
            <person name="Barbi F."/>
            <person name="Kohler A."/>
            <person name="Barry K."/>
            <person name="Baskaran P."/>
            <person name="Daum C."/>
            <person name="Fauchery L."/>
            <person name="Ihrmark K."/>
            <person name="Kuo A."/>
            <person name="LaButti K."/>
            <person name="Lipzen A."/>
            <person name="Morin E."/>
            <person name="Grigoriev I.V."/>
            <person name="Henrissat B."/>
            <person name="Lindahl B."/>
            <person name="Martin F."/>
        </authorList>
    </citation>
    <scope>NUCLEOTIDE SEQUENCE</scope>
    <source>
        <strain evidence="1">JB14</strain>
    </source>
</reference>
<organism evidence="1 2">
    <name type="scientific">Gymnopus androsaceus JB14</name>
    <dbReference type="NCBI Taxonomy" id="1447944"/>
    <lineage>
        <taxon>Eukaryota</taxon>
        <taxon>Fungi</taxon>
        <taxon>Dikarya</taxon>
        <taxon>Basidiomycota</taxon>
        <taxon>Agaricomycotina</taxon>
        <taxon>Agaricomycetes</taxon>
        <taxon>Agaricomycetidae</taxon>
        <taxon>Agaricales</taxon>
        <taxon>Marasmiineae</taxon>
        <taxon>Omphalotaceae</taxon>
        <taxon>Gymnopus</taxon>
    </lineage>
</organism>
<accession>A0A6A4HST2</accession>
<protein>
    <submittedName>
        <fullName evidence="1">Uncharacterized protein</fullName>
    </submittedName>
</protein>
<dbReference type="OrthoDB" id="3056005at2759"/>
<gene>
    <name evidence="1" type="ORF">BT96DRAFT_1018135</name>
</gene>
<dbReference type="AlphaFoldDB" id="A0A6A4HST2"/>
<evidence type="ECO:0000313" key="1">
    <source>
        <dbReference type="EMBL" id="KAE9401469.1"/>
    </source>
</evidence>
<name>A0A6A4HST2_9AGAR</name>
<sequence length="414" mass="46775">MANPKVGPFFQPPAEFKTLNVFPLVSASSRFNKEICQLSGALTLILTPEAILILSNSTPIVQKPFCLLPDDFFEYFHPKWVHIAKRSNVYDDFKLYLNFESETQVLKLEEQLKSLTSSVARRLYTKIYLADHNKTTARLLDTSLSSHRSLFTLISDVLTALAYGNGAPILAPLAFVHWSLETPTAYATKLIQDQFLARLPPIIVMEKIWLLSTATARAFREIPDRPLKPHNISDVSDVAVKNFGYDSGSHDPSKHCIYFNDSLIQLFVDVYNANLPPHNHQSSFFAVVAVLKITLIHELAHFFVAVKSDNRTPPRTYAEGGSKSFFNTCVVEEDRLEAGLVVEKMWLQRHYRLAYKYHDGKESELFLYYKPDPPEPSTTPDHDVFAGANNRTLAVFEPCAENALQSETESSDQA</sequence>
<keyword evidence="2" id="KW-1185">Reference proteome</keyword>
<proteinExistence type="predicted"/>
<dbReference type="EMBL" id="ML769445">
    <property type="protein sequence ID" value="KAE9401469.1"/>
    <property type="molecule type" value="Genomic_DNA"/>
</dbReference>
<evidence type="ECO:0000313" key="2">
    <source>
        <dbReference type="Proteomes" id="UP000799118"/>
    </source>
</evidence>
<dbReference type="Proteomes" id="UP000799118">
    <property type="component" value="Unassembled WGS sequence"/>
</dbReference>